<dbReference type="InterPro" id="IPR011990">
    <property type="entry name" value="TPR-like_helical_dom_sf"/>
</dbReference>
<keyword evidence="1" id="KW-0732">Signal</keyword>
<keyword evidence="3" id="KW-1185">Reference proteome</keyword>
<dbReference type="Gene3D" id="1.25.40.10">
    <property type="entry name" value="Tetratricopeptide repeat domain"/>
    <property type="match status" value="1"/>
</dbReference>
<dbReference type="AlphaFoldDB" id="A0A6N9HC46"/>
<evidence type="ECO:0008006" key="4">
    <source>
        <dbReference type="Google" id="ProtNLM"/>
    </source>
</evidence>
<organism evidence="2 3">
    <name type="scientific">Pseudoduganella guangdongensis</name>
    <dbReference type="NCBI Taxonomy" id="2692179"/>
    <lineage>
        <taxon>Bacteria</taxon>
        <taxon>Pseudomonadati</taxon>
        <taxon>Pseudomonadota</taxon>
        <taxon>Betaproteobacteria</taxon>
        <taxon>Burkholderiales</taxon>
        <taxon>Oxalobacteraceae</taxon>
        <taxon>Telluria group</taxon>
        <taxon>Pseudoduganella</taxon>
    </lineage>
</organism>
<dbReference type="RefSeq" id="WP_161024119.1">
    <property type="nucleotide sequence ID" value="NZ_WWCJ01000002.1"/>
</dbReference>
<protein>
    <recommendedName>
        <fullName evidence="4">Tetratricopeptide repeat protein</fullName>
    </recommendedName>
</protein>
<dbReference type="EMBL" id="WWCJ01000002">
    <property type="protein sequence ID" value="MYN01098.1"/>
    <property type="molecule type" value="Genomic_DNA"/>
</dbReference>
<accession>A0A6N9HC46</accession>
<gene>
    <name evidence="2" type="ORF">GTP41_03200</name>
</gene>
<feature type="chain" id="PRO_5026988011" description="Tetratricopeptide repeat protein" evidence="1">
    <location>
        <begin position="21"/>
        <end position="221"/>
    </location>
</feature>
<sequence>MHLKNIWALALLCAVFSASAAPPLPMPSRTDPVKPGSMAELRGRVSDLNRVIGSYPPRIQNDRQREEVYGQWTETLRQAWQIENQMPQDEATLALLADLYRQGHNLDVSGADRKAIETLDKCLARYADSTKCHLTASYFYLSINPQYAPKGEASLMRLRELMKTQANPEIERGLVFAYLYQQKLDLALKQIDHYLTLAPNDEHMRKMRDGIARKAIEVKHL</sequence>
<dbReference type="SUPFAM" id="SSF48452">
    <property type="entry name" value="TPR-like"/>
    <property type="match status" value="1"/>
</dbReference>
<feature type="signal peptide" evidence="1">
    <location>
        <begin position="1"/>
        <end position="20"/>
    </location>
</feature>
<evidence type="ECO:0000256" key="1">
    <source>
        <dbReference type="SAM" id="SignalP"/>
    </source>
</evidence>
<dbReference type="Proteomes" id="UP000448575">
    <property type="component" value="Unassembled WGS sequence"/>
</dbReference>
<evidence type="ECO:0000313" key="2">
    <source>
        <dbReference type="EMBL" id="MYN01098.1"/>
    </source>
</evidence>
<name>A0A6N9HC46_9BURK</name>
<evidence type="ECO:0000313" key="3">
    <source>
        <dbReference type="Proteomes" id="UP000448575"/>
    </source>
</evidence>
<comment type="caution">
    <text evidence="2">The sequence shown here is derived from an EMBL/GenBank/DDBJ whole genome shotgun (WGS) entry which is preliminary data.</text>
</comment>
<proteinExistence type="predicted"/>
<reference evidence="2 3" key="1">
    <citation type="submission" date="2019-12" db="EMBL/GenBank/DDBJ databases">
        <title>Novel species isolated from a subtropical stream in China.</title>
        <authorList>
            <person name="Lu H."/>
        </authorList>
    </citation>
    <scope>NUCLEOTIDE SEQUENCE [LARGE SCALE GENOMIC DNA]</scope>
    <source>
        <strain evidence="2 3">DS3</strain>
    </source>
</reference>